<keyword evidence="2" id="KW-1185">Reference proteome</keyword>
<reference evidence="1 2" key="1">
    <citation type="submission" date="2019-06" db="EMBL/GenBank/DDBJ databases">
        <title>Genome Sequence of the Brown Rot Fungal Pathogen Monilinia fructicola.</title>
        <authorList>
            <person name="De Miccolis Angelini R.M."/>
            <person name="Landi L."/>
            <person name="Abate D."/>
            <person name="Pollastro S."/>
            <person name="Romanazzi G."/>
            <person name="Faretra F."/>
        </authorList>
    </citation>
    <scope>NUCLEOTIDE SEQUENCE [LARGE SCALE GENOMIC DNA]</scope>
    <source>
        <strain evidence="1 2">Mfrc123</strain>
    </source>
</reference>
<sequence length="97" mass="11108">MKMRRDAPRAFIMANGIPITLVYVCRSGGLAEEHLDRKLYYNIKLLLDSQSIIRLRFSNYPPFLRINCPLHPLNLSNSTFVPVLTSPNTPPLCSHRL</sequence>
<organism evidence="1 2">
    <name type="scientific">Monilinia fructicola</name>
    <name type="common">Brown rot fungus</name>
    <name type="synonym">Ciboria fructicola</name>
    <dbReference type="NCBI Taxonomy" id="38448"/>
    <lineage>
        <taxon>Eukaryota</taxon>
        <taxon>Fungi</taxon>
        <taxon>Dikarya</taxon>
        <taxon>Ascomycota</taxon>
        <taxon>Pezizomycotina</taxon>
        <taxon>Leotiomycetes</taxon>
        <taxon>Helotiales</taxon>
        <taxon>Sclerotiniaceae</taxon>
        <taxon>Monilinia</taxon>
    </lineage>
</organism>
<evidence type="ECO:0000313" key="1">
    <source>
        <dbReference type="EMBL" id="KAA8575186.1"/>
    </source>
</evidence>
<dbReference type="Proteomes" id="UP000322873">
    <property type="component" value="Unassembled WGS sequence"/>
</dbReference>
<comment type="caution">
    <text evidence="1">The sequence shown here is derived from an EMBL/GenBank/DDBJ whole genome shotgun (WGS) entry which is preliminary data.</text>
</comment>
<name>A0A5M9K4U6_MONFR</name>
<evidence type="ECO:0000313" key="2">
    <source>
        <dbReference type="Proteomes" id="UP000322873"/>
    </source>
</evidence>
<protein>
    <submittedName>
        <fullName evidence="1">Uncharacterized protein</fullName>
    </submittedName>
</protein>
<gene>
    <name evidence="1" type="ORF">EYC84_004383</name>
</gene>
<proteinExistence type="predicted"/>
<dbReference type="AlphaFoldDB" id="A0A5M9K4U6"/>
<dbReference type="EMBL" id="VICG01000002">
    <property type="protein sequence ID" value="KAA8575186.1"/>
    <property type="molecule type" value="Genomic_DNA"/>
</dbReference>
<accession>A0A5M9K4U6</accession>